<dbReference type="Gene3D" id="3.40.50.1110">
    <property type="entry name" value="SGNH hydrolase"/>
    <property type="match status" value="1"/>
</dbReference>
<gene>
    <name evidence="1" type="ORF">EVA_09883</name>
</gene>
<dbReference type="EMBL" id="AMCI01002725">
    <property type="protein sequence ID" value="EJX02012.1"/>
    <property type="molecule type" value="Genomic_DNA"/>
</dbReference>
<evidence type="ECO:0000313" key="1">
    <source>
        <dbReference type="EMBL" id="EJX02012.1"/>
    </source>
</evidence>
<accession>J9G457</accession>
<proteinExistence type="predicted"/>
<sequence length="36" mass="4121">MRPDKVHFTPQGYELQAKLLATALLTAYNSYIIQQP</sequence>
<organism evidence="1">
    <name type="scientific">gut metagenome</name>
    <dbReference type="NCBI Taxonomy" id="749906"/>
    <lineage>
        <taxon>unclassified sequences</taxon>
        <taxon>metagenomes</taxon>
        <taxon>organismal metagenomes</taxon>
    </lineage>
</organism>
<dbReference type="SUPFAM" id="SSF52266">
    <property type="entry name" value="SGNH hydrolase"/>
    <property type="match status" value="1"/>
</dbReference>
<dbReference type="InterPro" id="IPR036514">
    <property type="entry name" value="SGNH_hydro_sf"/>
</dbReference>
<reference evidence="1" key="1">
    <citation type="journal article" date="2012" name="PLoS ONE">
        <title>Gene sets for utilization of primary and secondary nutrition supplies in the distal gut of endangered iberian lynx.</title>
        <authorList>
            <person name="Alcaide M."/>
            <person name="Messina E."/>
            <person name="Richter M."/>
            <person name="Bargiela R."/>
            <person name="Peplies J."/>
            <person name="Huws S.A."/>
            <person name="Newbold C.J."/>
            <person name="Golyshin P.N."/>
            <person name="Simon M.A."/>
            <person name="Lopez G."/>
            <person name="Yakimov M.M."/>
            <person name="Ferrer M."/>
        </authorList>
    </citation>
    <scope>NUCLEOTIDE SEQUENCE</scope>
</reference>
<name>J9G457_9ZZZZ</name>
<dbReference type="AlphaFoldDB" id="J9G457"/>
<protein>
    <submittedName>
        <fullName evidence="1">Uncharacterized protein</fullName>
    </submittedName>
</protein>
<comment type="caution">
    <text evidence="1">The sequence shown here is derived from an EMBL/GenBank/DDBJ whole genome shotgun (WGS) entry which is preliminary data.</text>
</comment>